<evidence type="ECO:0000256" key="1">
    <source>
        <dbReference type="SAM" id="Coils"/>
    </source>
</evidence>
<evidence type="ECO:0000313" key="4">
    <source>
        <dbReference type="EMBL" id="QJE97715.1"/>
    </source>
</evidence>
<dbReference type="KEGG" id="luo:HHL09_18650"/>
<sequence>MAIFDDLLTSYRGAGVIGTVMGVFVLGGFIFLSMFAFDPQYGGALQSVDSMLAAQSREITLLEAERSDAKQSYLKHLELKGRQSELEALLEKNEDKKAKLEKLARLRERVRIASAKIDAEVRDYVSSYRDQVRTAATGEVLPKIVVAGKLIENAVISQVTPAGIHVTYDEGIARVPANELPEELRTRFQFEESEMEAYLERERLRLGQMEESIDAGVEDKVKLERIKYLERRTTQVTHALNRAQANLKSLRRQRRPDANAVQSTNRLIKEAKAELGKLDRELTQLQKERTKPRGEVND</sequence>
<keyword evidence="3" id="KW-1133">Transmembrane helix</keyword>
<organism evidence="4 5">
    <name type="scientific">Luteolibacter luteus</name>
    <dbReference type="NCBI Taxonomy" id="2728835"/>
    <lineage>
        <taxon>Bacteria</taxon>
        <taxon>Pseudomonadati</taxon>
        <taxon>Verrucomicrobiota</taxon>
        <taxon>Verrucomicrobiia</taxon>
        <taxon>Verrucomicrobiales</taxon>
        <taxon>Verrucomicrobiaceae</taxon>
        <taxon>Luteolibacter</taxon>
    </lineage>
</organism>
<dbReference type="AlphaFoldDB" id="A0A858RLW2"/>
<evidence type="ECO:0000256" key="3">
    <source>
        <dbReference type="SAM" id="Phobius"/>
    </source>
</evidence>
<keyword evidence="5" id="KW-1185">Reference proteome</keyword>
<protein>
    <submittedName>
        <fullName evidence="4">Uncharacterized protein</fullName>
    </submittedName>
</protein>
<keyword evidence="3" id="KW-0812">Transmembrane</keyword>
<dbReference type="Proteomes" id="UP000501812">
    <property type="component" value="Chromosome"/>
</dbReference>
<dbReference type="EMBL" id="CP051774">
    <property type="protein sequence ID" value="QJE97715.1"/>
    <property type="molecule type" value="Genomic_DNA"/>
</dbReference>
<accession>A0A858RLW2</accession>
<evidence type="ECO:0000256" key="2">
    <source>
        <dbReference type="SAM" id="MobiDB-lite"/>
    </source>
</evidence>
<evidence type="ECO:0000313" key="5">
    <source>
        <dbReference type="Proteomes" id="UP000501812"/>
    </source>
</evidence>
<feature type="region of interest" description="Disordered" evidence="2">
    <location>
        <begin position="279"/>
        <end position="298"/>
    </location>
</feature>
<feature type="coiled-coil region" evidence="1">
    <location>
        <begin position="52"/>
        <end position="116"/>
    </location>
</feature>
<keyword evidence="3" id="KW-0472">Membrane</keyword>
<reference evidence="4 5" key="1">
    <citation type="submission" date="2020-04" db="EMBL/GenBank/DDBJ databases">
        <title>Luteolibacter sp. G-1-1-1 isolated from soil.</title>
        <authorList>
            <person name="Dahal R.H."/>
        </authorList>
    </citation>
    <scope>NUCLEOTIDE SEQUENCE [LARGE SCALE GENOMIC DNA]</scope>
    <source>
        <strain evidence="4 5">G-1-1-1</strain>
    </source>
</reference>
<proteinExistence type="predicted"/>
<dbReference type="RefSeq" id="WP_169456141.1">
    <property type="nucleotide sequence ID" value="NZ_CP051774.1"/>
</dbReference>
<name>A0A858RLW2_9BACT</name>
<keyword evidence="1" id="KW-0175">Coiled coil</keyword>
<feature type="transmembrane region" description="Helical" evidence="3">
    <location>
        <begin position="14"/>
        <end position="37"/>
    </location>
</feature>
<gene>
    <name evidence="4" type="ORF">HHL09_18650</name>
</gene>